<dbReference type="SUPFAM" id="SSF48264">
    <property type="entry name" value="Cytochrome P450"/>
    <property type="match status" value="1"/>
</dbReference>
<dbReference type="InterPro" id="IPR036396">
    <property type="entry name" value="Cyt_P450_sf"/>
</dbReference>
<dbReference type="PANTHER" id="PTHR24279">
    <property type="entry name" value="CYTOCHROME P450"/>
    <property type="match status" value="1"/>
</dbReference>
<dbReference type="InterPro" id="IPR002401">
    <property type="entry name" value="Cyt_P450_E_grp-I"/>
</dbReference>
<comment type="cofactor">
    <cofactor evidence="1">
        <name>heme</name>
        <dbReference type="ChEBI" id="CHEBI:30413"/>
    </cofactor>
</comment>
<dbReference type="PRINTS" id="PR00463">
    <property type="entry name" value="EP450I"/>
</dbReference>
<evidence type="ECO:0000256" key="5">
    <source>
        <dbReference type="ARBA" id="ARBA00023002"/>
    </source>
</evidence>
<reference evidence="9" key="1">
    <citation type="submission" date="2025-08" db="UniProtKB">
        <authorList>
            <consortium name="RefSeq"/>
        </authorList>
    </citation>
    <scope>IDENTIFICATION</scope>
    <source>
        <tissue evidence="9">Muscle</tissue>
    </source>
</reference>
<dbReference type="GeneID" id="106473002"/>
<dbReference type="Pfam" id="PF00067">
    <property type="entry name" value="p450"/>
    <property type="match status" value="2"/>
</dbReference>
<organism evidence="8 9">
    <name type="scientific">Limulus polyphemus</name>
    <name type="common">Atlantic horseshoe crab</name>
    <dbReference type="NCBI Taxonomy" id="6850"/>
    <lineage>
        <taxon>Eukaryota</taxon>
        <taxon>Metazoa</taxon>
        <taxon>Ecdysozoa</taxon>
        <taxon>Arthropoda</taxon>
        <taxon>Chelicerata</taxon>
        <taxon>Merostomata</taxon>
        <taxon>Xiphosura</taxon>
        <taxon>Limulidae</taxon>
        <taxon>Limulus</taxon>
    </lineage>
</organism>
<dbReference type="Gene3D" id="1.10.630.10">
    <property type="entry name" value="Cytochrome P450"/>
    <property type="match status" value="2"/>
</dbReference>
<dbReference type="RefSeq" id="XP_022257215.1">
    <property type="nucleotide sequence ID" value="XM_022401507.1"/>
</dbReference>
<keyword evidence="7" id="KW-0503">Monooxygenase</keyword>
<protein>
    <submittedName>
        <fullName evidence="9">Cytochrome P450 302a1, mitochondrial-like</fullName>
    </submittedName>
</protein>
<keyword evidence="8" id="KW-1185">Reference proteome</keyword>
<name>A0ABM1TMV9_LIMPO</name>
<dbReference type="PANTHER" id="PTHR24279:SF120">
    <property type="entry name" value="CYTOCHROME P450"/>
    <property type="match status" value="1"/>
</dbReference>
<keyword evidence="5" id="KW-0560">Oxidoreductase</keyword>
<dbReference type="InterPro" id="IPR050479">
    <property type="entry name" value="CYP11_CYP27_families"/>
</dbReference>
<evidence type="ECO:0000313" key="9">
    <source>
        <dbReference type="RefSeq" id="XP_022257215.1"/>
    </source>
</evidence>
<dbReference type="PRINTS" id="PR00385">
    <property type="entry name" value="P450"/>
</dbReference>
<keyword evidence="4" id="KW-0479">Metal-binding</keyword>
<dbReference type="CDD" id="cd11054">
    <property type="entry name" value="CYP24A1-like"/>
    <property type="match status" value="1"/>
</dbReference>
<sequence length="515" mass="59726">MSSGTGLAVSRSCPSLLKLLPWRRAGLYRLASETPCASVHVNEKHEENLEIQVPKHTHMAHGCRSPLPFSSIPGPWPSLPLVGTGWQYFPWGLGQYDIFKLHEANYDKYKRYGQIFKEEFQWRHPVVQVFNPTDFETIFRRQGRCPLRPVNQFLTYYRLSNPEKYTSVGLANAVGEEWYRLRIALAPVLLKMKTLHHSLPILNDISNDMISLLKNLRDDKSHKLENLQEALYRLVLEFTWMLCLERRLGCLNRGLVESSDGAVMISAVQKLFEAYHELYFGLPLWKYFSTASYRKLDEAESDIYDWRSFYCKFYYLNYQLTIIDFIAGGVFTTGNAIVLLLYHMAKNPDVQERLYQEICQVAPDGEITSERLARMPYLKACVKESFRLSPTIPGIMRILPEDVCLSGYQIPAGTPIFTQFMVTCQLPQYFPNPHKFYPERWMGALRKQIHPFIMLPFGYGFRMCAGRRLAEMEMYTTLAKIVYNFRLEHSGEDVDLICAFVIVPSKPVALILRDR</sequence>
<accession>A0ABM1TMV9</accession>
<keyword evidence="6" id="KW-0408">Iron</keyword>
<evidence type="ECO:0000256" key="7">
    <source>
        <dbReference type="ARBA" id="ARBA00023033"/>
    </source>
</evidence>
<gene>
    <name evidence="9" type="primary">LOC106473002</name>
</gene>
<keyword evidence="3" id="KW-0349">Heme</keyword>
<comment type="similarity">
    <text evidence="2">Belongs to the cytochrome P450 family.</text>
</comment>
<evidence type="ECO:0000256" key="4">
    <source>
        <dbReference type="ARBA" id="ARBA00022723"/>
    </source>
</evidence>
<proteinExistence type="inferred from homology"/>
<dbReference type="InterPro" id="IPR001128">
    <property type="entry name" value="Cyt_P450"/>
</dbReference>
<evidence type="ECO:0000256" key="2">
    <source>
        <dbReference type="ARBA" id="ARBA00010617"/>
    </source>
</evidence>
<dbReference type="Proteomes" id="UP000694941">
    <property type="component" value="Unplaced"/>
</dbReference>
<evidence type="ECO:0000313" key="8">
    <source>
        <dbReference type="Proteomes" id="UP000694941"/>
    </source>
</evidence>
<evidence type="ECO:0000256" key="6">
    <source>
        <dbReference type="ARBA" id="ARBA00023004"/>
    </source>
</evidence>
<evidence type="ECO:0000256" key="3">
    <source>
        <dbReference type="ARBA" id="ARBA00022617"/>
    </source>
</evidence>
<evidence type="ECO:0000256" key="1">
    <source>
        <dbReference type="ARBA" id="ARBA00001971"/>
    </source>
</evidence>